<sequence length="119" mass="13747">MRSHLAEVSLKHAVQVLVQAKIAEYNKRIFQSLREDGKNAALKFWQYVKTLDRRQQSSPQLRDVDTNQPVTQVRQHLDMIISLDCLARPEMTVTGMLPQLRHCTLPSAKGKRKRNRAGR</sequence>
<keyword evidence="2" id="KW-1185">Reference proteome</keyword>
<dbReference type="EMBL" id="CM023489">
    <property type="protein sequence ID" value="KAH6921937.1"/>
    <property type="molecule type" value="Genomic_DNA"/>
</dbReference>
<gene>
    <name evidence="1" type="ORF">HPB50_006843</name>
</gene>
<name>A0ACB7RM17_HYAAI</name>
<evidence type="ECO:0000313" key="2">
    <source>
        <dbReference type="Proteomes" id="UP000821845"/>
    </source>
</evidence>
<organism evidence="1 2">
    <name type="scientific">Hyalomma asiaticum</name>
    <name type="common">Tick</name>
    <dbReference type="NCBI Taxonomy" id="266040"/>
    <lineage>
        <taxon>Eukaryota</taxon>
        <taxon>Metazoa</taxon>
        <taxon>Ecdysozoa</taxon>
        <taxon>Arthropoda</taxon>
        <taxon>Chelicerata</taxon>
        <taxon>Arachnida</taxon>
        <taxon>Acari</taxon>
        <taxon>Parasitiformes</taxon>
        <taxon>Ixodida</taxon>
        <taxon>Ixodoidea</taxon>
        <taxon>Ixodidae</taxon>
        <taxon>Hyalomminae</taxon>
        <taxon>Hyalomma</taxon>
    </lineage>
</organism>
<evidence type="ECO:0000313" key="1">
    <source>
        <dbReference type="EMBL" id="KAH6921937.1"/>
    </source>
</evidence>
<proteinExistence type="predicted"/>
<dbReference type="Proteomes" id="UP000821845">
    <property type="component" value="Chromosome 9"/>
</dbReference>
<comment type="caution">
    <text evidence="1">The sequence shown here is derived from an EMBL/GenBank/DDBJ whole genome shotgun (WGS) entry which is preliminary data.</text>
</comment>
<reference evidence="1" key="1">
    <citation type="submission" date="2020-05" db="EMBL/GenBank/DDBJ databases">
        <title>Large-scale comparative analyses of tick genomes elucidate their genetic diversity and vector capacities.</title>
        <authorList>
            <person name="Jia N."/>
            <person name="Wang J."/>
            <person name="Shi W."/>
            <person name="Du L."/>
            <person name="Sun Y."/>
            <person name="Zhan W."/>
            <person name="Jiang J."/>
            <person name="Wang Q."/>
            <person name="Zhang B."/>
            <person name="Ji P."/>
            <person name="Sakyi L.B."/>
            <person name="Cui X."/>
            <person name="Yuan T."/>
            <person name="Jiang B."/>
            <person name="Yang W."/>
            <person name="Lam T.T.-Y."/>
            <person name="Chang Q."/>
            <person name="Ding S."/>
            <person name="Wang X."/>
            <person name="Zhu J."/>
            <person name="Ruan X."/>
            <person name="Zhao L."/>
            <person name="Wei J."/>
            <person name="Que T."/>
            <person name="Du C."/>
            <person name="Cheng J."/>
            <person name="Dai P."/>
            <person name="Han X."/>
            <person name="Huang E."/>
            <person name="Gao Y."/>
            <person name="Liu J."/>
            <person name="Shao H."/>
            <person name="Ye R."/>
            <person name="Li L."/>
            <person name="Wei W."/>
            <person name="Wang X."/>
            <person name="Wang C."/>
            <person name="Yang T."/>
            <person name="Huo Q."/>
            <person name="Li W."/>
            <person name="Guo W."/>
            <person name="Chen H."/>
            <person name="Zhou L."/>
            <person name="Ni X."/>
            <person name="Tian J."/>
            <person name="Zhou Y."/>
            <person name="Sheng Y."/>
            <person name="Liu T."/>
            <person name="Pan Y."/>
            <person name="Xia L."/>
            <person name="Li J."/>
            <person name="Zhao F."/>
            <person name="Cao W."/>
        </authorList>
    </citation>
    <scope>NUCLEOTIDE SEQUENCE</scope>
    <source>
        <strain evidence="1">Hyas-2018</strain>
    </source>
</reference>
<accession>A0ACB7RM17</accession>
<protein>
    <submittedName>
        <fullName evidence="1">Uncharacterized protein</fullName>
    </submittedName>
</protein>